<feature type="compositionally biased region" description="Polar residues" evidence="1">
    <location>
        <begin position="7"/>
        <end position="20"/>
    </location>
</feature>
<feature type="region of interest" description="Disordered" evidence="1">
    <location>
        <begin position="1"/>
        <end position="20"/>
    </location>
</feature>
<sequence>MPPKMEQGSTIPISGTAQNGTVFPLKGYRKSVIMSLPTKR</sequence>
<organism evidence="2">
    <name type="scientific">Arundo donax</name>
    <name type="common">Giant reed</name>
    <name type="synonym">Donax arundinaceus</name>
    <dbReference type="NCBI Taxonomy" id="35708"/>
    <lineage>
        <taxon>Eukaryota</taxon>
        <taxon>Viridiplantae</taxon>
        <taxon>Streptophyta</taxon>
        <taxon>Embryophyta</taxon>
        <taxon>Tracheophyta</taxon>
        <taxon>Spermatophyta</taxon>
        <taxon>Magnoliopsida</taxon>
        <taxon>Liliopsida</taxon>
        <taxon>Poales</taxon>
        <taxon>Poaceae</taxon>
        <taxon>PACMAD clade</taxon>
        <taxon>Arundinoideae</taxon>
        <taxon>Arundineae</taxon>
        <taxon>Arundo</taxon>
    </lineage>
</organism>
<name>A0A0A9GRC4_ARUDO</name>
<dbReference type="EMBL" id="GBRH01170206">
    <property type="protein sequence ID" value="JAE27690.1"/>
    <property type="molecule type" value="Transcribed_RNA"/>
</dbReference>
<evidence type="ECO:0000313" key="2">
    <source>
        <dbReference type="EMBL" id="JAE27690.1"/>
    </source>
</evidence>
<accession>A0A0A9GRC4</accession>
<protein>
    <submittedName>
        <fullName evidence="2">Uncharacterized protein</fullName>
    </submittedName>
</protein>
<reference evidence="2" key="1">
    <citation type="submission" date="2014-09" db="EMBL/GenBank/DDBJ databases">
        <authorList>
            <person name="Magalhaes I.L.F."/>
            <person name="Oliveira U."/>
            <person name="Santos F.R."/>
            <person name="Vidigal T.H.D.A."/>
            <person name="Brescovit A.D."/>
            <person name="Santos A.J."/>
        </authorList>
    </citation>
    <scope>NUCLEOTIDE SEQUENCE</scope>
    <source>
        <tissue evidence="2">Shoot tissue taken approximately 20 cm above the soil surface</tissue>
    </source>
</reference>
<proteinExistence type="predicted"/>
<evidence type="ECO:0000256" key="1">
    <source>
        <dbReference type="SAM" id="MobiDB-lite"/>
    </source>
</evidence>
<reference evidence="2" key="2">
    <citation type="journal article" date="2015" name="Data Brief">
        <title>Shoot transcriptome of the giant reed, Arundo donax.</title>
        <authorList>
            <person name="Barrero R.A."/>
            <person name="Guerrero F.D."/>
            <person name="Moolhuijzen P."/>
            <person name="Goolsby J.A."/>
            <person name="Tidwell J."/>
            <person name="Bellgard S.E."/>
            <person name="Bellgard M.I."/>
        </authorList>
    </citation>
    <scope>NUCLEOTIDE SEQUENCE</scope>
    <source>
        <tissue evidence="2">Shoot tissue taken approximately 20 cm above the soil surface</tissue>
    </source>
</reference>
<dbReference type="AlphaFoldDB" id="A0A0A9GRC4"/>